<evidence type="ECO:0000313" key="3">
    <source>
        <dbReference type="EMBL" id="QHC34912.1"/>
    </source>
</evidence>
<accession>A0A857FL14</accession>
<feature type="region of interest" description="Disordered" evidence="1">
    <location>
        <begin position="56"/>
        <end position="84"/>
    </location>
</feature>
<evidence type="ECO:0008006" key="5">
    <source>
        <dbReference type="Google" id="ProtNLM"/>
    </source>
</evidence>
<reference evidence="3 4" key="1">
    <citation type="journal article" date="2020" name="Carbohydr. Polym.">
        <title>Characterization and optimization of production of bacterial cellulose from strain CGMCC 17276 based on whole-genome analysis.</title>
        <authorList>
            <person name="Lu T."/>
            <person name="Gao H."/>
            <person name="Liao B."/>
            <person name="Wu J."/>
            <person name="Zhang W."/>
            <person name="Huang J."/>
            <person name="Liu M."/>
            <person name="Huang J."/>
            <person name="Chang Z."/>
            <person name="Jin M."/>
            <person name="Yi Z."/>
            <person name="Jiang D."/>
        </authorList>
    </citation>
    <scope>NUCLEOTIDE SEQUENCE [LARGE SCALE GENOMIC DNA]</scope>
    <source>
        <strain evidence="3 4">CGMCC 17276</strain>
    </source>
</reference>
<dbReference type="AlphaFoldDB" id="A0A857FL14"/>
<gene>
    <name evidence="3" type="ORF">FMA36_04810</name>
</gene>
<keyword evidence="2" id="KW-1133">Transmembrane helix</keyword>
<dbReference type="OrthoDB" id="7283109at2"/>
<organism evidence="3 4">
    <name type="scientific">Komagataeibacter xylinus</name>
    <name type="common">Gluconacetobacter xylinus</name>
    <dbReference type="NCBI Taxonomy" id="28448"/>
    <lineage>
        <taxon>Bacteria</taxon>
        <taxon>Pseudomonadati</taxon>
        <taxon>Pseudomonadota</taxon>
        <taxon>Alphaproteobacteria</taxon>
        <taxon>Acetobacterales</taxon>
        <taxon>Acetobacteraceae</taxon>
        <taxon>Komagataeibacter</taxon>
    </lineage>
</organism>
<dbReference type="Pfam" id="PF20228">
    <property type="entry name" value="DUF6587"/>
    <property type="match status" value="1"/>
</dbReference>
<evidence type="ECO:0000256" key="2">
    <source>
        <dbReference type="SAM" id="Phobius"/>
    </source>
</evidence>
<dbReference type="RefSeq" id="WP_159261222.1">
    <property type="nucleotide sequence ID" value="NZ_CP041348.1"/>
</dbReference>
<dbReference type="Proteomes" id="UP000464674">
    <property type="component" value="Chromosome"/>
</dbReference>
<proteinExistence type="predicted"/>
<evidence type="ECO:0000256" key="1">
    <source>
        <dbReference type="SAM" id="MobiDB-lite"/>
    </source>
</evidence>
<keyword evidence="2" id="KW-0812">Transmembrane</keyword>
<sequence>MHASQWLQALVAATLVTACAAYWLGRIFPRLGHKAWQGTGGLLRYLHAPEALIRHAQTRSRPRPKGACGGCSGCAGKDDCGPKT</sequence>
<dbReference type="EMBL" id="CP041348">
    <property type="protein sequence ID" value="QHC34912.1"/>
    <property type="molecule type" value="Genomic_DNA"/>
</dbReference>
<evidence type="ECO:0000313" key="4">
    <source>
        <dbReference type="Proteomes" id="UP000464674"/>
    </source>
</evidence>
<dbReference type="InterPro" id="IPR046494">
    <property type="entry name" value="DUF6587"/>
</dbReference>
<name>A0A857FL14_KOMXY</name>
<feature type="transmembrane region" description="Helical" evidence="2">
    <location>
        <begin position="6"/>
        <end position="24"/>
    </location>
</feature>
<keyword evidence="2" id="KW-0472">Membrane</keyword>
<protein>
    <recommendedName>
        <fullName evidence="5">FeoB-associated Cys-rich membrane protein</fullName>
    </recommendedName>
</protein>